<evidence type="ECO:0000313" key="1">
    <source>
        <dbReference type="EMBL" id="SAL25485.1"/>
    </source>
</evidence>
<proteinExistence type="predicted"/>
<dbReference type="RefSeq" id="WP_087629608.1">
    <property type="nucleotide sequence ID" value="NZ_FCNZ02000004.1"/>
</dbReference>
<comment type="caution">
    <text evidence="1">The sequence shown here is derived from an EMBL/GenBank/DDBJ whole genome shotgun (WGS) entry which is preliminary data.</text>
</comment>
<keyword evidence="2" id="KW-1185">Reference proteome</keyword>
<evidence type="ECO:0008006" key="3">
    <source>
        <dbReference type="Google" id="ProtNLM"/>
    </source>
</evidence>
<dbReference type="AlphaFoldDB" id="A0A158G084"/>
<dbReference type="STRING" id="326475.AWB66_01462"/>
<organism evidence="1 2">
    <name type="scientific">Caballeronia telluris</name>
    <dbReference type="NCBI Taxonomy" id="326475"/>
    <lineage>
        <taxon>Bacteria</taxon>
        <taxon>Pseudomonadati</taxon>
        <taxon>Pseudomonadota</taxon>
        <taxon>Betaproteobacteria</taxon>
        <taxon>Burkholderiales</taxon>
        <taxon>Burkholderiaceae</taxon>
        <taxon>Caballeronia</taxon>
    </lineage>
</organism>
<name>A0A158G084_9BURK</name>
<protein>
    <recommendedName>
        <fullName evidence="3">Holin</fullName>
    </recommendedName>
</protein>
<dbReference type="EMBL" id="FCNZ02000004">
    <property type="protein sequence ID" value="SAL25485.1"/>
    <property type="molecule type" value="Genomic_DNA"/>
</dbReference>
<reference evidence="1" key="1">
    <citation type="submission" date="2016-01" db="EMBL/GenBank/DDBJ databases">
        <authorList>
            <person name="Peeters Charlotte."/>
        </authorList>
    </citation>
    <scope>NUCLEOTIDE SEQUENCE</scope>
    <source>
        <strain evidence="1">LMG 22936</strain>
    </source>
</reference>
<gene>
    <name evidence="1" type="ORF">AWB66_01462</name>
</gene>
<accession>A0A158G084</accession>
<sequence length="59" mass="6538">MQLGQYSKQLSVAGLLLLWLLLDVLKIDDAQLKYAVMTLVGVITGWHGITNLPLKTSQQ</sequence>
<dbReference type="Proteomes" id="UP000054717">
    <property type="component" value="Unassembled WGS sequence"/>
</dbReference>
<evidence type="ECO:0000313" key="2">
    <source>
        <dbReference type="Proteomes" id="UP000054717"/>
    </source>
</evidence>